<organism evidence="1 2">
    <name type="scientific">Pseudomonas rustica</name>
    <dbReference type="NCBI Taxonomy" id="2827099"/>
    <lineage>
        <taxon>Bacteria</taxon>
        <taxon>Pseudomonadati</taxon>
        <taxon>Pseudomonadota</taxon>
        <taxon>Gammaproteobacteria</taxon>
        <taxon>Pseudomonadales</taxon>
        <taxon>Pseudomonadaceae</taxon>
        <taxon>Pseudomonas</taxon>
    </lineage>
</organism>
<name>A0ABS5MTW1_9PSED</name>
<dbReference type="EMBL" id="JAGYHF010000002">
    <property type="protein sequence ID" value="MBS4077735.1"/>
    <property type="molecule type" value="Genomic_DNA"/>
</dbReference>
<accession>A0ABS5MTW1</accession>
<dbReference type="PANTHER" id="PTHR32305:SF15">
    <property type="entry name" value="PROTEIN RHSA-RELATED"/>
    <property type="match status" value="1"/>
</dbReference>
<gene>
    <name evidence="1" type="ORF">KFS80_05460</name>
</gene>
<protein>
    <submittedName>
        <fullName evidence="1">RHS repeat protein</fullName>
    </submittedName>
</protein>
<dbReference type="InterPro" id="IPR050708">
    <property type="entry name" value="T6SS_VgrG/RHS"/>
</dbReference>
<dbReference type="RefSeq" id="WP_212544173.1">
    <property type="nucleotide sequence ID" value="NZ_JAGYHF010000002.1"/>
</dbReference>
<sequence>MSALHRHTPTLNVVDSRGVQIRQVRYLCNDPFSRPQARISRSLHDIYRQSVEHHSPTVDASPSITDFSEITSLSGAILLTRSADAGWCVSLFGEAGQLEEKWDARGSHWQFEHDSLMRPVVILEQHNAGTQQAMERLAYADGTADNARYNLCGRLVRHDDSAGSRALAEYDLDGNLIGETRRLLKQPLTGGWPKIPEERETLLESDPGFSTAWEYAVTGELRMQKDASGHIQRREFDVAGQLKKITLQKHDDSGQTLILDQVTYNEQGQITSQNVGGKITQQTSYQPANGWVKERKVATADGRILQSMHVDYDRVGNIVSVTDSSKAEQHHTNQRILPVSTYEYDSLYQLIQATGREIKGARVQASLPAWLPASGDLSRLVNFTQRYSYDARGNLITLRHQSEGNNYTRALQVAVGSNRALRRKKGDVPPDLDNGFDANGNQLALQPGQPLEWNNRNHLAILSVTDWPMTRSGRHAHYFQTAQAIRSVPFPIVWSCPRQ</sequence>
<comment type="caution">
    <text evidence="1">The sequence shown here is derived from an EMBL/GenBank/DDBJ whole genome shotgun (WGS) entry which is preliminary data.</text>
</comment>
<keyword evidence="2" id="KW-1185">Reference proteome</keyword>
<evidence type="ECO:0000313" key="2">
    <source>
        <dbReference type="Proteomes" id="UP000676035"/>
    </source>
</evidence>
<dbReference type="PANTHER" id="PTHR32305">
    <property type="match status" value="1"/>
</dbReference>
<dbReference type="InterPro" id="IPR041508">
    <property type="entry name" value="TcC-like_repeat"/>
</dbReference>
<dbReference type="Pfam" id="PF18807">
    <property type="entry name" value="TTc_toxin_rep"/>
    <property type="match status" value="1"/>
</dbReference>
<dbReference type="Gene3D" id="2.180.10.10">
    <property type="entry name" value="RHS repeat-associated core"/>
    <property type="match status" value="1"/>
</dbReference>
<dbReference type="Proteomes" id="UP000676035">
    <property type="component" value="Unassembled WGS sequence"/>
</dbReference>
<reference evidence="1 2" key="1">
    <citation type="submission" date="2021-04" db="EMBL/GenBank/DDBJ databases">
        <title>Pseudomonas rustica sp. nov. isolated from raw milk.</title>
        <authorList>
            <person name="Fiedler G."/>
            <person name="Gieschler S."/>
            <person name="Kabisch J."/>
            <person name="Grimmler C."/>
            <person name="Brinks E."/>
            <person name="Wagner N."/>
            <person name="Hetzer B."/>
            <person name="Franz C.M.A.P."/>
            <person name="Boehnlein C."/>
        </authorList>
    </citation>
    <scope>NUCLEOTIDE SEQUENCE [LARGE SCALE GENOMIC DNA]</scope>
    <source>
        <strain evidence="1 2">MBT-4</strain>
    </source>
</reference>
<evidence type="ECO:0000313" key="1">
    <source>
        <dbReference type="EMBL" id="MBS4077735.1"/>
    </source>
</evidence>
<proteinExistence type="predicted"/>